<dbReference type="NCBIfam" id="TIGR00154">
    <property type="entry name" value="ispE"/>
    <property type="match status" value="1"/>
</dbReference>
<proteinExistence type="inferred from homology"/>
<evidence type="ECO:0000313" key="12">
    <source>
        <dbReference type="EMBL" id="SHF13065.1"/>
    </source>
</evidence>
<name>A0A1M4Z505_9FIRM</name>
<protein>
    <recommendedName>
        <fullName evidence="3 9">4-diphosphocytidyl-2-C-methyl-D-erythritol kinase</fullName>
        <shortName evidence="9">CMK</shortName>
        <ecNumber evidence="2 9">2.7.1.148</ecNumber>
    </recommendedName>
    <alternativeName>
        <fullName evidence="8 9">4-(cytidine-5'-diphospho)-2-C-methyl-D-erythritol kinase</fullName>
    </alternativeName>
</protein>
<feature type="binding site" evidence="9">
    <location>
        <begin position="93"/>
        <end position="103"/>
    </location>
    <ligand>
        <name>ATP</name>
        <dbReference type="ChEBI" id="CHEBI:30616"/>
    </ligand>
</feature>
<evidence type="ECO:0000256" key="9">
    <source>
        <dbReference type="HAMAP-Rule" id="MF_00061"/>
    </source>
</evidence>
<dbReference type="InterPro" id="IPR020568">
    <property type="entry name" value="Ribosomal_Su5_D2-typ_SF"/>
</dbReference>
<dbReference type="EC" id="2.7.1.148" evidence="2 9"/>
<evidence type="ECO:0000256" key="2">
    <source>
        <dbReference type="ARBA" id="ARBA00012052"/>
    </source>
</evidence>
<dbReference type="GO" id="GO:0005524">
    <property type="term" value="F:ATP binding"/>
    <property type="evidence" value="ECO:0007669"/>
    <property type="project" value="UniProtKB-UniRule"/>
</dbReference>
<sequence length="282" mass="29822">MGLRLNAHAKINLTLDVLGRRPDGYHEVEMIMQSIGLHDTLELEYKPKEIVLTVSGVPVTAGQDNLVLKAARLLQQQAGPEAGAIIHLHKEIPVAAGLAGGSSDAAAALRGLNRLWNLRLREEQLMKLAARLGADVSFCLLGGTAIARGVGEILTPLPPASRFGVVLVKPAFGVSTAEVYRGLDLAKLGRRPDTSAMTGALQKGDLDLVAANLCNVLESVTLRLHPELQAIKERLQEAGCRGVLMSGSGPTIFGLTADEKTAGEIARRLNLPGCQVLATGMV</sequence>
<comment type="similarity">
    <text evidence="1 9">Belongs to the GHMP kinase family. IspE subfamily.</text>
</comment>
<feature type="active site" evidence="9">
    <location>
        <position position="135"/>
    </location>
</feature>
<accession>A0A1M4Z505</accession>
<evidence type="ECO:0000256" key="6">
    <source>
        <dbReference type="ARBA" id="ARBA00022777"/>
    </source>
</evidence>
<dbReference type="PANTHER" id="PTHR43527">
    <property type="entry name" value="4-DIPHOSPHOCYTIDYL-2-C-METHYL-D-ERYTHRITOL KINASE, CHLOROPLASTIC"/>
    <property type="match status" value="1"/>
</dbReference>
<organism evidence="12 13">
    <name type="scientific">Desulforamulus putei DSM 12395</name>
    <dbReference type="NCBI Taxonomy" id="1121429"/>
    <lineage>
        <taxon>Bacteria</taxon>
        <taxon>Bacillati</taxon>
        <taxon>Bacillota</taxon>
        <taxon>Clostridia</taxon>
        <taxon>Eubacteriales</taxon>
        <taxon>Peptococcaceae</taxon>
        <taxon>Desulforamulus</taxon>
    </lineage>
</organism>
<comment type="function">
    <text evidence="9">Catalyzes the phosphorylation of the position 2 hydroxy group of 4-diphosphocytidyl-2C-methyl-D-erythritol.</text>
</comment>
<gene>
    <name evidence="9" type="primary">ispE</name>
    <name evidence="12" type="ORF">SAMN02745133_01905</name>
</gene>
<dbReference type="AlphaFoldDB" id="A0A1M4Z505"/>
<dbReference type="HAMAP" id="MF_00061">
    <property type="entry name" value="IspE"/>
    <property type="match status" value="1"/>
</dbReference>
<feature type="domain" description="GHMP kinase C-terminal" evidence="11">
    <location>
        <begin position="199"/>
        <end position="270"/>
    </location>
</feature>
<dbReference type="PANTHER" id="PTHR43527:SF2">
    <property type="entry name" value="4-DIPHOSPHOCYTIDYL-2-C-METHYL-D-ERYTHRITOL KINASE, CHLOROPLASTIC"/>
    <property type="match status" value="1"/>
</dbReference>
<evidence type="ECO:0000256" key="7">
    <source>
        <dbReference type="ARBA" id="ARBA00022840"/>
    </source>
</evidence>
<dbReference type="RefSeq" id="WP_073239120.1">
    <property type="nucleotide sequence ID" value="NZ_FQUY01000012.1"/>
</dbReference>
<dbReference type="EMBL" id="FQUY01000012">
    <property type="protein sequence ID" value="SHF13065.1"/>
    <property type="molecule type" value="Genomic_DNA"/>
</dbReference>
<feature type="active site" evidence="9">
    <location>
        <position position="10"/>
    </location>
</feature>
<keyword evidence="7 9" id="KW-0067">ATP-binding</keyword>
<evidence type="ECO:0000313" key="13">
    <source>
        <dbReference type="Proteomes" id="UP000184148"/>
    </source>
</evidence>
<dbReference type="Gene3D" id="3.30.70.890">
    <property type="entry name" value="GHMP kinase, C-terminal domain"/>
    <property type="match status" value="1"/>
</dbReference>
<dbReference type="GO" id="GO:0016114">
    <property type="term" value="P:terpenoid biosynthetic process"/>
    <property type="evidence" value="ECO:0007669"/>
    <property type="project" value="UniProtKB-UniRule"/>
</dbReference>
<dbReference type="InterPro" id="IPR006204">
    <property type="entry name" value="GHMP_kinase_N_dom"/>
</dbReference>
<dbReference type="PIRSF" id="PIRSF010376">
    <property type="entry name" value="IspE"/>
    <property type="match status" value="1"/>
</dbReference>
<dbReference type="GO" id="GO:0019288">
    <property type="term" value="P:isopentenyl diphosphate biosynthetic process, methylerythritol 4-phosphate pathway"/>
    <property type="evidence" value="ECO:0007669"/>
    <property type="project" value="UniProtKB-UniRule"/>
</dbReference>
<evidence type="ECO:0000259" key="10">
    <source>
        <dbReference type="Pfam" id="PF00288"/>
    </source>
</evidence>
<evidence type="ECO:0000259" key="11">
    <source>
        <dbReference type="Pfam" id="PF08544"/>
    </source>
</evidence>
<dbReference type="InterPro" id="IPR013750">
    <property type="entry name" value="GHMP_kinase_C_dom"/>
</dbReference>
<keyword evidence="5 9" id="KW-0547">Nucleotide-binding</keyword>
<evidence type="ECO:0000256" key="3">
    <source>
        <dbReference type="ARBA" id="ARBA00017473"/>
    </source>
</evidence>
<evidence type="ECO:0000256" key="1">
    <source>
        <dbReference type="ARBA" id="ARBA00009684"/>
    </source>
</evidence>
<comment type="catalytic activity">
    <reaction evidence="9">
        <text>4-CDP-2-C-methyl-D-erythritol + ATP = 4-CDP-2-C-methyl-D-erythritol 2-phosphate + ADP + H(+)</text>
        <dbReference type="Rhea" id="RHEA:18437"/>
        <dbReference type="ChEBI" id="CHEBI:15378"/>
        <dbReference type="ChEBI" id="CHEBI:30616"/>
        <dbReference type="ChEBI" id="CHEBI:57823"/>
        <dbReference type="ChEBI" id="CHEBI:57919"/>
        <dbReference type="ChEBI" id="CHEBI:456216"/>
        <dbReference type="EC" id="2.7.1.148"/>
    </reaction>
</comment>
<dbReference type="Proteomes" id="UP000184148">
    <property type="component" value="Unassembled WGS sequence"/>
</dbReference>
<dbReference type="Gene3D" id="3.30.230.10">
    <property type="match status" value="1"/>
</dbReference>
<dbReference type="Pfam" id="PF08544">
    <property type="entry name" value="GHMP_kinases_C"/>
    <property type="match status" value="1"/>
</dbReference>
<keyword evidence="13" id="KW-1185">Reference proteome</keyword>
<dbReference type="InterPro" id="IPR014721">
    <property type="entry name" value="Ribsml_uS5_D2-typ_fold_subgr"/>
</dbReference>
<feature type="domain" description="GHMP kinase N-terminal" evidence="10">
    <location>
        <begin position="65"/>
        <end position="143"/>
    </location>
</feature>
<keyword evidence="4 9" id="KW-0808">Transferase</keyword>
<dbReference type="OrthoDB" id="9809438at2"/>
<keyword evidence="6 9" id="KW-0418">Kinase</keyword>
<dbReference type="InterPro" id="IPR004424">
    <property type="entry name" value="IspE"/>
</dbReference>
<dbReference type="InterPro" id="IPR036554">
    <property type="entry name" value="GHMP_kinase_C_sf"/>
</dbReference>
<reference evidence="13" key="1">
    <citation type="submission" date="2016-11" db="EMBL/GenBank/DDBJ databases">
        <authorList>
            <person name="Varghese N."/>
            <person name="Submissions S."/>
        </authorList>
    </citation>
    <scope>NUCLEOTIDE SEQUENCE [LARGE SCALE GENOMIC DNA]</scope>
    <source>
        <strain evidence="13">DSM 12395</strain>
    </source>
</reference>
<dbReference type="Pfam" id="PF00288">
    <property type="entry name" value="GHMP_kinases_N"/>
    <property type="match status" value="1"/>
</dbReference>
<dbReference type="NCBIfam" id="NF011202">
    <property type="entry name" value="PRK14608.1"/>
    <property type="match status" value="1"/>
</dbReference>
<evidence type="ECO:0000256" key="8">
    <source>
        <dbReference type="ARBA" id="ARBA00032554"/>
    </source>
</evidence>
<evidence type="ECO:0000256" key="4">
    <source>
        <dbReference type="ARBA" id="ARBA00022679"/>
    </source>
</evidence>
<keyword evidence="9" id="KW-0414">Isoprene biosynthesis</keyword>
<dbReference type="STRING" id="1121429.SAMN02745133_01905"/>
<dbReference type="SUPFAM" id="SSF54211">
    <property type="entry name" value="Ribosomal protein S5 domain 2-like"/>
    <property type="match status" value="1"/>
</dbReference>
<dbReference type="SUPFAM" id="SSF55060">
    <property type="entry name" value="GHMP Kinase, C-terminal domain"/>
    <property type="match status" value="1"/>
</dbReference>
<dbReference type="GO" id="GO:0050515">
    <property type="term" value="F:4-(cytidine 5'-diphospho)-2-C-methyl-D-erythritol kinase activity"/>
    <property type="evidence" value="ECO:0007669"/>
    <property type="project" value="UniProtKB-UniRule"/>
</dbReference>
<dbReference type="UniPathway" id="UPA00056">
    <property type="reaction ID" value="UER00094"/>
</dbReference>
<comment type="pathway">
    <text evidence="9">Isoprenoid biosynthesis; isopentenyl diphosphate biosynthesis via DXP pathway; isopentenyl diphosphate from 1-deoxy-D-xylulose 5-phosphate: step 3/6.</text>
</comment>
<evidence type="ECO:0000256" key="5">
    <source>
        <dbReference type="ARBA" id="ARBA00022741"/>
    </source>
</evidence>